<organism evidence="2 3">
    <name type="scientific">Comamonas resistens</name>
    <dbReference type="NCBI Taxonomy" id="3046670"/>
    <lineage>
        <taxon>Bacteria</taxon>
        <taxon>Pseudomonadati</taxon>
        <taxon>Pseudomonadota</taxon>
        <taxon>Betaproteobacteria</taxon>
        <taxon>Burkholderiales</taxon>
        <taxon>Comamonadaceae</taxon>
        <taxon>Comamonas</taxon>
    </lineage>
</organism>
<dbReference type="PANTHER" id="PTHR37694">
    <property type="entry name" value="SLR8022 PROTEIN"/>
    <property type="match status" value="1"/>
</dbReference>
<dbReference type="SUPFAM" id="SSF51182">
    <property type="entry name" value="RmlC-like cupins"/>
    <property type="match status" value="1"/>
</dbReference>
<dbReference type="Pfam" id="PF07883">
    <property type="entry name" value="Cupin_2"/>
    <property type="match status" value="1"/>
</dbReference>
<keyword evidence="3" id="KW-1185">Reference proteome</keyword>
<dbReference type="InterPro" id="IPR011051">
    <property type="entry name" value="RmlC_Cupin_sf"/>
</dbReference>
<dbReference type="CDD" id="cd02230">
    <property type="entry name" value="cupin_HP0902-like"/>
    <property type="match status" value="1"/>
</dbReference>
<proteinExistence type="predicted"/>
<dbReference type="EMBL" id="CP125947">
    <property type="protein sequence ID" value="WHS63554.1"/>
    <property type="molecule type" value="Genomic_DNA"/>
</dbReference>
<sequence length="112" mass="12033">MALHHAQPGVPVPVQPFGASLQGQKTSALFKSETLEVIRLVLMAGKRLPVHQVPGEMTLQCLEGQLTLSQNGNHQTLSAGQLLFLPAQTPHEVEAVQDSSALITIVLQGHDR</sequence>
<evidence type="ECO:0000259" key="1">
    <source>
        <dbReference type="Pfam" id="PF07883"/>
    </source>
</evidence>
<gene>
    <name evidence="2" type="ORF">QMY55_13460</name>
</gene>
<dbReference type="Proteomes" id="UP001240697">
    <property type="component" value="Chromosome"/>
</dbReference>
<dbReference type="RefSeq" id="WP_283484711.1">
    <property type="nucleotide sequence ID" value="NZ_CP125947.1"/>
</dbReference>
<name>A0ABY8SKD6_9BURK</name>
<accession>A0ABY8SKD6</accession>
<reference evidence="2 3" key="1">
    <citation type="submission" date="2023-05" db="EMBL/GenBank/DDBJ databases">
        <authorList>
            <person name="Yin Y."/>
            <person name="Lu Z."/>
        </authorList>
    </citation>
    <scope>NUCLEOTIDE SEQUENCE [LARGE SCALE GENOMIC DNA]</scope>
    <source>
        <strain evidence="2 3">ZM22</strain>
    </source>
</reference>
<evidence type="ECO:0000313" key="2">
    <source>
        <dbReference type="EMBL" id="WHS63554.1"/>
    </source>
</evidence>
<dbReference type="InterPro" id="IPR014710">
    <property type="entry name" value="RmlC-like_jellyroll"/>
</dbReference>
<feature type="domain" description="Cupin type-2" evidence="1">
    <location>
        <begin position="41"/>
        <end position="103"/>
    </location>
</feature>
<dbReference type="Gene3D" id="2.60.120.10">
    <property type="entry name" value="Jelly Rolls"/>
    <property type="match status" value="1"/>
</dbReference>
<evidence type="ECO:0000313" key="3">
    <source>
        <dbReference type="Proteomes" id="UP001240697"/>
    </source>
</evidence>
<dbReference type="PANTHER" id="PTHR37694:SF1">
    <property type="entry name" value="SLR8022 PROTEIN"/>
    <property type="match status" value="1"/>
</dbReference>
<protein>
    <submittedName>
        <fullName evidence="2">Cupin domain-containing protein</fullName>
    </submittedName>
</protein>
<dbReference type="InterPro" id="IPR013096">
    <property type="entry name" value="Cupin_2"/>
</dbReference>